<dbReference type="AlphaFoldDB" id="A0AAJ0GGQ3"/>
<dbReference type="EMBL" id="JAWDJX010000004">
    <property type="protein sequence ID" value="KAK3057221.1"/>
    <property type="molecule type" value="Genomic_DNA"/>
</dbReference>
<feature type="compositionally biased region" description="Acidic residues" evidence="1">
    <location>
        <begin position="65"/>
        <end position="75"/>
    </location>
</feature>
<reference evidence="2" key="1">
    <citation type="submission" date="2023-04" db="EMBL/GenBank/DDBJ databases">
        <title>Black Yeasts Isolated from many extreme environments.</title>
        <authorList>
            <person name="Coleine C."/>
            <person name="Stajich J.E."/>
            <person name="Selbmann L."/>
        </authorList>
    </citation>
    <scope>NUCLEOTIDE SEQUENCE</scope>
    <source>
        <strain evidence="2">CCFEE 5312</strain>
    </source>
</reference>
<proteinExistence type="predicted"/>
<gene>
    <name evidence="2" type="ORF">LTR09_002260</name>
</gene>
<comment type="caution">
    <text evidence="2">The sequence shown here is derived from an EMBL/GenBank/DDBJ whole genome shotgun (WGS) entry which is preliminary data.</text>
</comment>
<sequence length="75" mass="8468">MTHLTGEESQERFEAENGRMDIVYSLATYLSGLGDWDKTLRIWFDGEEDSDRESVGSVGSVEVFEQGDEDMDLEG</sequence>
<evidence type="ECO:0000256" key="1">
    <source>
        <dbReference type="SAM" id="MobiDB-lite"/>
    </source>
</evidence>
<protein>
    <submittedName>
        <fullName evidence="2">Uncharacterized protein</fullName>
    </submittedName>
</protein>
<dbReference type="Proteomes" id="UP001271007">
    <property type="component" value="Unassembled WGS sequence"/>
</dbReference>
<feature type="region of interest" description="Disordered" evidence="1">
    <location>
        <begin position="48"/>
        <end position="75"/>
    </location>
</feature>
<organism evidence="2 3">
    <name type="scientific">Extremus antarcticus</name>
    <dbReference type="NCBI Taxonomy" id="702011"/>
    <lineage>
        <taxon>Eukaryota</taxon>
        <taxon>Fungi</taxon>
        <taxon>Dikarya</taxon>
        <taxon>Ascomycota</taxon>
        <taxon>Pezizomycotina</taxon>
        <taxon>Dothideomycetes</taxon>
        <taxon>Dothideomycetidae</taxon>
        <taxon>Mycosphaerellales</taxon>
        <taxon>Extremaceae</taxon>
        <taxon>Extremus</taxon>
    </lineage>
</organism>
<accession>A0AAJ0GGQ3</accession>
<evidence type="ECO:0000313" key="2">
    <source>
        <dbReference type="EMBL" id="KAK3057221.1"/>
    </source>
</evidence>
<name>A0AAJ0GGQ3_9PEZI</name>
<evidence type="ECO:0000313" key="3">
    <source>
        <dbReference type="Proteomes" id="UP001271007"/>
    </source>
</evidence>
<keyword evidence="3" id="KW-1185">Reference proteome</keyword>
<feature type="compositionally biased region" description="Low complexity" evidence="1">
    <location>
        <begin position="55"/>
        <end position="64"/>
    </location>
</feature>